<dbReference type="STRING" id="643648.Slip_1117"/>
<dbReference type="SUPFAM" id="SSF53300">
    <property type="entry name" value="vWA-like"/>
    <property type="match status" value="1"/>
</dbReference>
<protein>
    <submittedName>
        <fullName evidence="2">von Willebrand factor type A</fullName>
    </submittedName>
</protein>
<dbReference type="AlphaFoldDB" id="D7CMF9"/>
<feature type="domain" description="VWFA" evidence="1">
    <location>
        <begin position="409"/>
        <end position="581"/>
    </location>
</feature>
<dbReference type="KEGG" id="slp:Slip_1117"/>
<dbReference type="PANTHER" id="PTHR35023:SF1">
    <property type="entry name" value="MG-PROTOPORPHYRIN IX CHELATASE"/>
    <property type="match status" value="1"/>
</dbReference>
<dbReference type="HOGENOM" id="CLU_015279_0_0_9"/>
<evidence type="ECO:0000313" key="3">
    <source>
        <dbReference type="Proteomes" id="UP000000378"/>
    </source>
</evidence>
<name>D7CMF9_SYNLT</name>
<evidence type="ECO:0000313" key="2">
    <source>
        <dbReference type="EMBL" id="ADI01894.1"/>
    </source>
</evidence>
<dbReference type="InterPro" id="IPR052989">
    <property type="entry name" value="Mg-chelatase_DI-like"/>
</dbReference>
<accession>D7CMF9</accession>
<dbReference type="Proteomes" id="UP000000378">
    <property type="component" value="Chromosome"/>
</dbReference>
<reference evidence="2 3" key="2">
    <citation type="journal article" date="2010" name="Stand. Genomic Sci.">
        <title>Complete genome sequence of Syntrophothermus lipocalidus type strain (TGB-C1).</title>
        <authorList>
            <person name="Djao O.D."/>
            <person name="Zhang X."/>
            <person name="Lucas S."/>
            <person name="Lapidus A."/>
            <person name="Del Rio T.G."/>
            <person name="Nolan M."/>
            <person name="Tice H."/>
            <person name="Cheng J.F."/>
            <person name="Han C."/>
            <person name="Tapia R."/>
            <person name="Goodwin L."/>
            <person name="Pitluck S."/>
            <person name="Liolios K."/>
            <person name="Ivanova N."/>
            <person name="Mavromatis K."/>
            <person name="Mikhailova N."/>
            <person name="Ovchinnikova G."/>
            <person name="Pati A."/>
            <person name="Brambilla E."/>
            <person name="Chen A."/>
            <person name="Palaniappan K."/>
            <person name="Land M."/>
            <person name="Hauser L."/>
            <person name="Chang Y.J."/>
            <person name="Jeffries C.D."/>
            <person name="Rohde M."/>
            <person name="Sikorski J."/>
            <person name="Spring S."/>
            <person name="Goker M."/>
            <person name="Detter J.C."/>
            <person name="Woyke T."/>
            <person name="Bristow J."/>
            <person name="Eisen J.A."/>
            <person name="Markowitz V."/>
            <person name="Hugenholtz P."/>
            <person name="Kyrpides N.C."/>
            <person name="Klenk H.P."/>
        </authorList>
    </citation>
    <scope>NUCLEOTIDE SEQUENCE [LARGE SCALE GENOMIC DNA]</scope>
    <source>
        <strain evidence="3">DSM 12680 / TGB-C1</strain>
    </source>
</reference>
<keyword evidence="3" id="KW-1185">Reference proteome</keyword>
<dbReference type="Gene3D" id="3.40.50.410">
    <property type="entry name" value="von Willebrand factor, type A domain"/>
    <property type="match status" value="1"/>
</dbReference>
<dbReference type="InterPro" id="IPR002035">
    <property type="entry name" value="VWF_A"/>
</dbReference>
<dbReference type="PANTHER" id="PTHR35023">
    <property type="entry name" value="CHELATASE-RELATED"/>
    <property type="match status" value="1"/>
</dbReference>
<organism evidence="2 3">
    <name type="scientific">Syntrophothermus lipocalidus (strain DSM 12680 / TGB-C1)</name>
    <dbReference type="NCBI Taxonomy" id="643648"/>
    <lineage>
        <taxon>Bacteria</taxon>
        <taxon>Bacillati</taxon>
        <taxon>Bacillota</taxon>
        <taxon>Clostridia</taxon>
        <taxon>Eubacteriales</taxon>
        <taxon>Syntrophomonadaceae</taxon>
        <taxon>Syntrophothermus</taxon>
    </lineage>
</organism>
<dbReference type="PROSITE" id="PS50234">
    <property type="entry name" value="VWFA"/>
    <property type="match status" value="1"/>
</dbReference>
<dbReference type="eggNOG" id="COG1240">
    <property type="taxonomic scope" value="Bacteria"/>
</dbReference>
<dbReference type="Pfam" id="PF13519">
    <property type="entry name" value="VWA_2"/>
    <property type="match status" value="1"/>
</dbReference>
<dbReference type="EMBL" id="CP002048">
    <property type="protein sequence ID" value="ADI01894.1"/>
    <property type="molecule type" value="Genomic_DNA"/>
</dbReference>
<gene>
    <name evidence="2" type="ordered locus">Slip_1117</name>
</gene>
<reference evidence="3" key="1">
    <citation type="journal article" date="2010" name="Stand. Genomic Sci.">
        <title>Complete genome sequence of Syntrophothermus lipocalidus type strain (TGB-C1T).</title>
        <authorList>
            <consortium name="US DOE Joint Genome Institute (JGI-PGF)"/>
            <person name="Djao O."/>
            <person name="Zhang X."/>
            <person name="Lucas S."/>
            <person name="Lapidus A."/>
            <person name="Glavina Del Rio T."/>
            <person name="Nolan M."/>
            <person name="Tice H."/>
            <person name="Cheng J."/>
            <person name="Han C."/>
            <person name="Tapia R."/>
            <person name="Goodwin L."/>
            <person name="Pitluck S."/>
            <person name="Liolios K."/>
            <person name="Ivanova N."/>
            <person name="Mavromatis K."/>
            <person name="Mikhailova N."/>
            <person name="Ovchinnikova G."/>
            <person name="Pati A."/>
            <person name="Brambilla E."/>
            <person name="Chen A."/>
            <person name="Palaniappan K."/>
            <person name="Land M."/>
            <person name="Hauser L."/>
            <person name="Chang Y."/>
            <person name="Jeffries C."/>
            <person name="Rohde M."/>
            <person name="Sikorski J."/>
            <person name="Spring S."/>
            <person name="Goker M."/>
            <person name="Detter J."/>
            <person name="Woyke T."/>
            <person name="Bristow J."/>
            <person name="Eisen J."/>
            <person name="Markowitz V."/>
            <person name="Hugenholtz P."/>
            <person name="Kyrpides N."/>
            <person name="Klenk H."/>
        </authorList>
    </citation>
    <scope>NUCLEOTIDE SEQUENCE [LARGE SCALE GENOMIC DNA]</scope>
    <source>
        <strain evidence="3">DSM 12680 / TGB-C1</strain>
    </source>
</reference>
<sequence>MRMEEKNEAFDTASLVGNYLGMYFEKEQGVRLGECAVVSLKAHTQVPGRRGHVRILLNRDAGKTYRGFVDTGQVVHIDVYHSPGTLDPRQVSRHVFRAIETHLTNLDPSLQFNEEEKMKNVLEYALKIEVVTKSGRGLVYQLSQGELQPVTGAEAKLNHVHILASFTREKYGIILPIVQAVEEAVEEAGLQLGKVKRIVHTREKNKQENLAGYLILPWKKKGGEYSPLLLRENQNQLLLKLVEKFASVEELQEFLESYGSNIFKRKSREEQKRKVGDLDEYLEQLEDLEILKKGLFGPVLTKEGKELIQYLSQHKCDIEAEIRRSIRKSPGRSRYYHRIGKGEKTASAVQFTNRNKTVPLAQSPQTGDLAVPETIIQAKKGCFLRGEKHFTIRKEDMRIYDRRAYVPIDVCLLIDASASMAGDKRQAACYLAEHLLLTGREKVAVVIFQQTKAKVVVPFTRNHKLLTKGLASIRPEGLTPLADGIATSLKLIKSSRVSNPLLVLITDGMPNFPLWTVDAREDALTAAKKIANTKIKFVCIGLESNKVFLNELAARAHGTLYVVDDLNRNTLIDIVRYEKRVTAQAYKE</sequence>
<dbReference type="SMART" id="SM00327">
    <property type="entry name" value="VWA"/>
    <property type="match status" value="1"/>
</dbReference>
<proteinExistence type="predicted"/>
<dbReference type="InterPro" id="IPR036465">
    <property type="entry name" value="vWFA_dom_sf"/>
</dbReference>
<dbReference type="RefSeq" id="WP_013175296.1">
    <property type="nucleotide sequence ID" value="NC_014220.1"/>
</dbReference>
<evidence type="ECO:0000259" key="1">
    <source>
        <dbReference type="PROSITE" id="PS50234"/>
    </source>
</evidence>